<keyword evidence="4" id="KW-0804">Transcription</keyword>
<evidence type="ECO:0000256" key="3">
    <source>
        <dbReference type="ARBA" id="ARBA00023125"/>
    </source>
</evidence>
<dbReference type="InterPro" id="IPR036390">
    <property type="entry name" value="WH_DNA-bd_sf"/>
</dbReference>
<dbReference type="CDD" id="cd08471">
    <property type="entry name" value="PBP2_CrgA_like_2"/>
    <property type="match status" value="1"/>
</dbReference>
<evidence type="ECO:0000256" key="4">
    <source>
        <dbReference type="ARBA" id="ARBA00023163"/>
    </source>
</evidence>
<dbReference type="PANTHER" id="PTHR30537">
    <property type="entry name" value="HTH-TYPE TRANSCRIPTIONAL REGULATOR"/>
    <property type="match status" value="1"/>
</dbReference>
<dbReference type="SUPFAM" id="SSF46785">
    <property type="entry name" value="Winged helix' DNA-binding domain"/>
    <property type="match status" value="1"/>
</dbReference>
<evidence type="ECO:0000313" key="6">
    <source>
        <dbReference type="EMBL" id="MDC0672462.1"/>
    </source>
</evidence>
<dbReference type="Pfam" id="PF00126">
    <property type="entry name" value="HTH_1"/>
    <property type="match status" value="1"/>
</dbReference>
<dbReference type="PROSITE" id="PS50931">
    <property type="entry name" value="HTH_LYSR"/>
    <property type="match status" value="1"/>
</dbReference>
<keyword evidence="3" id="KW-0238">DNA-binding</keyword>
<dbReference type="InterPro" id="IPR005119">
    <property type="entry name" value="LysR_subst-bd"/>
</dbReference>
<evidence type="ECO:0000259" key="5">
    <source>
        <dbReference type="PROSITE" id="PS50931"/>
    </source>
</evidence>
<dbReference type="InterPro" id="IPR058163">
    <property type="entry name" value="LysR-type_TF_proteobact-type"/>
</dbReference>
<protein>
    <submittedName>
        <fullName evidence="6">LysR family transcriptional regulator</fullName>
    </submittedName>
</protein>
<comment type="caution">
    <text evidence="6">The sequence shown here is derived from an EMBL/GenBank/DDBJ whole genome shotgun (WGS) entry which is preliminary data.</text>
</comment>
<accession>A0ABT5BEG6</accession>
<dbReference type="Pfam" id="PF03466">
    <property type="entry name" value="LysR_substrate"/>
    <property type="match status" value="1"/>
</dbReference>
<dbReference type="InterPro" id="IPR000847">
    <property type="entry name" value="LysR_HTH_N"/>
</dbReference>
<reference evidence="6 7" key="1">
    <citation type="submission" date="2022-11" db="EMBL/GenBank/DDBJ databases">
        <title>Minimal conservation of predation-associated metabolite biosynthetic gene clusters underscores biosynthetic potential of Myxococcota including descriptions for ten novel species: Archangium lansinium sp. nov., Myxococcus landrumus sp. nov., Nannocystis bai.</title>
        <authorList>
            <person name="Ahearne A."/>
            <person name="Stevens C."/>
            <person name="Dowd S."/>
        </authorList>
    </citation>
    <scope>NUCLEOTIDE SEQUENCE [LARGE SCALE GENOMIC DNA]</scope>
    <source>
        <strain evidence="6 7">NCELM</strain>
    </source>
</reference>
<name>A0ABT5BEG6_9BACT</name>
<evidence type="ECO:0000256" key="1">
    <source>
        <dbReference type="ARBA" id="ARBA00009437"/>
    </source>
</evidence>
<dbReference type="Proteomes" id="UP001217838">
    <property type="component" value="Unassembled WGS sequence"/>
</dbReference>
<dbReference type="RefSeq" id="WP_272004209.1">
    <property type="nucleotide sequence ID" value="NZ_JAQNDN010000019.1"/>
</dbReference>
<organism evidence="6 7">
    <name type="scientific">Nannocystis radixulma</name>
    <dbReference type="NCBI Taxonomy" id="2995305"/>
    <lineage>
        <taxon>Bacteria</taxon>
        <taxon>Pseudomonadati</taxon>
        <taxon>Myxococcota</taxon>
        <taxon>Polyangia</taxon>
        <taxon>Nannocystales</taxon>
        <taxon>Nannocystaceae</taxon>
        <taxon>Nannocystis</taxon>
    </lineage>
</organism>
<dbReference type="SUPFAM" id="SSF53850">
    <property type="entry name" value="Periplasmic binding protein-like II"/>
    <property type="match status" value="1"/>
</dbReference>
<proteinExistence type="inferred from homology"/>
<dbReference type="Gene3D" id="3.40.190.290">
    <property type="match status" value="1"/>
</dbReference>
<dbReference type="PANTHER" id="PTHR30537:SF5">
    <property type="entry name" value="HTH-TYPE TRANSCRIPTIONAL ACTIVATOR TTDR-RELATED"/>
    <property type="match status" value="1"/>
</dbReference>
<feature type="domain" description="HTH lysR-type" evidence="5">
    <location>
        <begin position="1"/>
        <end position="59"/>
    </location>
</feature>
<sequence length="299" mass="32152">MDRLEAMAAFVAVADLRGFAPAARKLGLSPSAVTRLVAGLEERLTTRLLQRTTRSVSLTDAGARYLERARRILHDLDEAEAAAQAEHSEPTGRLVVAASNLFGRLAVAPVLSDYLARHPGVIAELTLSDRIVNLVEDGIDVAVRISELSDSSLHARRVGATRRVVVAAPSYLARRPPPRTPDELAEHAVVQFTGLHPAPEWRFVVGGRPLALTLHPVLATNSADAAIGHAERGGGLTMALAYQVADAVRAGRLAVVLAEFEPPPQPIYLVYPSARLVPAKVRAFVDLVLETCDWNFVAL</sequence>
<dbReference type="EMBL" id="JAQNDN010000019">
    <property type="protein sequence ID" value="MDC0672462.1"/>
    <property type="molecule type" value="Genomic_DNA"/>
</dbReference>
<comment type="similarity">
    <text evidence="1">Belongs to the LysR transcriptional regulatory family.</text>
</comment>
<evidence type="ECO:0000313" key="7">
    <source>
        <dbReference type="Proteomes" id="UP001217838"/>
    </source>
</evidence>
<keyword evidence="2" id="KW-0805">Transcription regulation</keyword>
<keyword evidence="7" id="KW-1185">Reference proteome</keyword>
<gene>
    <name evidence="6" type="ORF">POL58_32230</name>
</gene>
<dbReference type="Gene3D" id="1.10.10.10">
    <property type="entry name" value="Winged helix-like DNA-binding domain superfamily/Winged helix DNA-binding domain"/>
    <property type="match status" value="1"/>
</dbReference>
<evidence type="ECO:0000256" key="2">
    <source>
        <dbReference type="ARBA" id="ARBA00023015"/>
    </source>
</evidence>
<dbReference type="InterPro" id="IPR036388">
    <property type="entry name" value="WH-like_DNA-bd_sf"/>
</dbReference>